<name>A0ABS4QWE0_9HYPH</name>
<dbReference type="EMBL" id="JAGILA010000001">
    <property type="protein sequence ID" value="MBP2233897.1"/>
    <property type="molecule type" value="Genomic_DNA"/>
</dbReference>
<keyword evidence="1" id="KW-0472">Membrane</keyword>
<sequence length="141" mass="15302">MMFLLGTARRAWQGQSGATAVEFALVCFPLLLLVLGIVEFGRALYVRNDLSHAVDVAARKVLIGQVAREATESEAQTKIESAVRDHFDGGDALQLQVTVGKVSENGIDFRVLTIRYPLTLLLPGSTASPINLQLTRRIPIG</sequence>
<dbReference type="Proteomes" id="UP000730739">
    <property type="component" value="Unassembled WGS sequence"/>
</dbReference>
<feature type="transmembrane region" description="Helical" evidence="1">
    <location>
        <begin position="20"/>
        <end position="38"/>
    </location>
</feature>
<feature type="domain" description="TadE-like" evidence="2">
    <location>
        <begin position="17"/>
        <end position="59"/>
    </location>
</feature>
<evidence type="ECO:0000256" key="1">
    <source>
        <dbReference type="SAM" id="Phobius"/>
    </source>
</evidence>
<keyword evidence="1" id="KW-0812">Transmembrane</keyword>
<evidence type="ECO:0000313" key="3">
    <source>
        <dbReference type="EMBL" id="MBP2233897.1"/>
    </source>
</evidence>
<evidence type="ECO:0000313" key="4">
    <source>
        <dbReference type="Proteomes" id="UP000730739"/>
    </source>
</evidence>
<keyword evidence="1" id="KW-1133">Transmembrane helix</keyword>
<evidence type="ECO:0000259" key="2">
    <source>
        <dbReference type="Pfam" id="PF07811"/>
    </source>
</evidence>
<dbReference type="Pfam" id="PF07811">
    <property type="entry name" value="TadE"/>
    <property type="match status" value="1"/>
</dbReference>
<gene>
    <name evidence="3" type="ORF">J2Z31_000387</name>
</gene>
<proteinExistence type="predicted"/>
<reference evidence="3 4" key="1">
    <citation type="submission" date="2021-03" db="EMBL/GenBank/DDBJ databases">
        <title>Genomic Encyclopedia of Type Strains, Phase IV (KMG-IV): sequencing the most valuable type-strain genomes for metagenomic binning, comparative biology and taxonomic classification.</title>
        <authorList>
            <person name="Goeker M."/>
        </authorList>
    </citation>
    <scope>NUCLEOTIDE SEQUENCE [LARGE SCALE GENOMIC DNA]</scope>
    <source>
        <strain evidence="3 4">DSM 13372</strain>
    </source>
</reference>
<protein>
    <submittedName>
        <fullName evidence="3">Flp pilus assembly protein TadG</fullName>
    </submittedName>
</protein>
<organism evidence="3 4">
    <name type="scientific">Sinorhizobium kostiense</name>
    <dbReference type="NCBI Taxonomy" id="76747"/>
    <lineage>
        <taxon>Bacteria</taxon>
        <taxon>Pseudomonadati</taxon>
        <taxon>Pseudomonadota</taxon>
        <taxon>Alphaproteobacteria</taxon>
        <taxon>Hyphomicrobiales</taxon>
        <taxon>Rhizobiaceae</taxon>
        <taxon>Sinorhizobium/Ensifer group</taxon>
        <taxon>Sinorhizobium</taxon>
    </lineage>
</organism>
<comment type="caution">
    <text evidence="3">The sequence shown here is derived from an EMBL/GenBank/DDBJ whole genome shotgun (WGS) entry which is preliminary data.</text>
</comment>
<accession>A0ABS4QWE0</accession>
<dbReference type="InterPro" id="IPR012495">
    <property type="entry name" value="TadE-like_dom"/>
</dbReference>
<dbReference type="RefSeq" id="WP_209600182.1">
    <property type="nucleotide sequence ID" value="NZ_JAGILA010000001.1"/>
</dbReference>
<keyword evidence="4" id="KW-1185">Reference proteome</keyword>